<gene>
    <name evidence="2" type="ORF">US99_C0070G0016</name>
</gene>
<keyword evidence="1" id="KW-0812">Transmembrane</keyword>
<keyword evidence="1" id="KW-0472">Membrane</keyword>
<comment type="caution">
    <text evidence="2">The sequence shown here is derived from an EMBL/GenBank/DDBJ whole genome shotgun (WGS) entry which is preliminary data.</text>
</comment>
<dbReference type="NCBIfam" id="NF041539">
    <property type="entry name" value="choice_anch_R"/>
    <property type="match status" value="1"/>
</dbReference>
<sequence length="432" mass="45707">MTKQSGQILIIVIAALGVVLFSVLFIIGGAQVYFGNAQYAYQTEKATALAEAGVDKAVNSLNKTGGAYAGESEISMGDGSYSVEITTKNAATKIIKSTGYIPNKVSPRLKKTVQLEASRGLGVSFNYGVQVGEGGLEMKQNSRIEGSVYSNGNITMDNNVVITGDAWVAGGVLGVPDQQNECIGVNCSDFVFGKSVSGQDRLDVAESFRVSSDNKVNKVALKLKKFGNPPDMTVRILKDKDGKPDKGEVKATGTLYAGLVTATYGFVEVTFSSSPRLRADEIYWLMVDTSSDSSNYWLWSLDLAQGYTQGVAKWSPNWNTGNPSWSAISGDLDFKIYVGGTATSIDGANGVTIGGDAHANTLQDLTVTGGAYYQLIDNVTAGSMHPGSEDPEPKVMPISDANISQWKEEAEIAGVFTGNITDCPSSALPAGK</sequence>
<feature type="transmembrane region" description="Helical" evidence="1">
    <location>
        <begin position="7"/>
        <end position="34"/>
    </location>
</feature>
<keyword evidence="1" id="KW-1133">Transmembrane helix</keyword>
<dbReference type="EMBL" id="LBVC01000070">
    <property type="protein sequence ID" value="KKQ76514.1"/>
    <property type="molecule type" value="Genomic_DNA"/>
</dbReference>
<name>A0A0G0MS54_9BACT</name>
<accession>A0A0G0MS54</accession>
<organism evidence="2 3">
    <name type="scientific">Candidatus Daviesbacteria bacterium GW2011_GWF2_38_6</name>
    <dbReference type="NCBI Taxonomy" id="1618432"/>
    <lineage>
        <taxon>Bacteria</taxon>
        <taxon>Candidatus Daviesiibacteriota</taxon>
    </lineage>
</organism>
<dbReference type="Proteomes" id="UP000034324">
    <property type="component" value="Unassembled WGS sequence"/>
</dbReference>
<reference evidence="2 3" key="1">
    <citation type="journal article" date="2015" name="Nature">
        <title>rRNA introns, odd ribosomes, and small enigmatic genomes across a large radiation of phyla.</title>
        <authorList>
            <person name="Brown C.T."/>
            <person name="Hug L.A."/>
            <person name="Thomas B.C."/>
            <person name="Sharon I."/>
            <person name="Castelle C.J."/>
            <person name="Singh A."/>
            <person name="Wilkins M.J."/>
            <person name="Williams K.H."/>
            <person name="Banfield J.F."/>
        </authorList>
    </citation>
    <scope>NUCLEOTIDE SEQUENCE [LARGE SCALE GENOMIC DNA]</scope>
</reference>
<dbReference type="AlphaFoldDB" id="A0A0G0MS54"/>
<evidence type="ECO:0000256" key="1">
    <source>
        <dbReference type="SAM" id="Phobius"/>
    </source>
</evidence>
<evidence type="ECO:0000313" key="3">
    <source>
        <dbReference type="Proteomes" id="UP000034324"/>
    </source>
</evidence>
<proteinExistence type="predicted"/>
<protein>
    <submittedName>
        <fullName evidence="2">Uncharacterized protein</fullName>
    </submittedName>
</protein>
<evidence type="ECO:0000313" key="2">
    <source>
        <dbReference type="EMBL" id="KKQ76514.1"/>
    </source>
</evidence>